<dbReference type="PROSITE" id="PS51257">
    <property type="entry name" value="PROKAR_LIPOPROTEIN"/>
    <property type="match status" value="1"/>
</dbReference>
<protein>
    <submittedName>
        <fullName evidence="2">Uncharacterized protein</fullName>
    </submittedName>
</protein>
<dbReference type="EMBL" id="RHHR01000040">
    <property type="protein sequence ID" value="RNB69021.1"/>
    <property type="molecule type" value="Genomic_DNA"/>
</dbReference>
<dbReference type="Proteomes" id="UP000282028">
    <property type="component" value="Unassembled WGS sequence"/>
</dbReference>
<feature type="signal peptide" evidence="1">
    <location>
        <begin position="1"/>
        <end position="21"/>
    </location>
</feature>
<keyword evidence="3" id="KW-1185">Reference proteome</keyword>
<dbReference type="OrthoDB" id="2476396at2"/>
<evidence type="ECO:0000256" key="1">
    <source>
        <dbReference type="SAM" id="SignalP"/>
    </source>
</evidence>
<name>A0A3M8C0A2_9BACL</name>
<sequence>MRKGWIICLVACVAMSLGGCGQMGVKQNAGTDFEQIRDHFANQQGYEFYGRTKLLTDNSANANMVNFSGRKDGDTVFMNVKLSVPEKKRVETLTLLDQGTTLYTKKDGAQEWVQSAGDDAALRQEMENWNPAFAFQQMSEMRKNVYPIQDNNVKDDQAMIRVVMDSAKLKGWLASQLQGQSGTHIQSLPSMNRHQPSMKLAMSLTKGDWRQPGEGVSIQSTGKTDVQEIVDQMDLEAEYTILYQKSNKLPIRMTMSIRSQYDYKDQRIQEHSQVETYLQNYGKVKPVPDPKSVPTGKGH</sequence>
<feature type="chain" id="PRO_5039303230" evidence="1">
    <location>
        <begin position="22"/>
        <end position="299"/>
    </location>
</feature>
<evidence type="ECO:0000313" key="3">
    <source>
        <dbReference type="Proteomes" id="UP000282028"/>
    </source>
</evidence>
<dbReference type="RefSeq" id="WP_122910612.1">
    <property type="nucleotide sequence ID" value="NZ_CBCSBE010000026.1"/>
</dbReference>
<gene>
    <name evidence="2" type="ORF">EDM52_19450</name>
</gene>
<accession>A0A3M8C0A2</accession>
<dbReference type="AlphaFoldDB" id="A0A3M8C0A2"/>
<comment type="caution">
    <text evidence="2">The sequence shown here is derived from an EMBL/GenBank/DDBJ whole genome shotgun (WGS) entry which is preliminary data.</text>
</comment>
<reference evidence="2 3" key="1">
    <citation type="submission" date="2018-10" db="EMBL/GenBank/DDBJ databases">
        <title>Phylogenomics of Brevibacillus.</title>
        <authorList>
            <person name="Dunlap C."/>
        </authorList>
    </citation>
    <scope>NUCLEOTIDE SEQUENCE [LARGE SCALE GENOMIC DNA]</scope>
    <source>
        <strain evidence="2 3">JCM 12215</strain>
    </source>
</reference>
<organism evidence="2 3">
    <name type="scientific">Brevibacillus invocatus</name>
    <dbReference type="NCBI Taxonomy" id="173959"/>
    <lineage>
        <taxon>Bacteria</taxon>
        <taxon>Bacillati</taxon>
        <taxon>Bacillota</taxon>
        <taxon>Bacilli</taxon>
        <taxon>Bacillales</taxon>
        <taxon>Paenibacillaceae</taxon>
        <taxon>Brevibacillus</taxon>
    </lineage>
</organism>
<proteinExistence type="predicted"/>
<evidence type="ECO:0000313" key="2">
    <source>
        <dbReference type="EMBL" id="RNB69021.1"/>
    </source>
</evidence>
<keyword evidence="1" id="KW-0732">Signal</keyword>